<gene>
    <name evidence="4" type="ORF">KM295_14415</name>
</gene>
<dbReference type="SUPFAM" id="SSF52540">
    <property type="entry name" value="P-loop containing nucleoside triphosphate hydrolases"/>
    <property type="match status" value="1"/>
</dbReference>
<dbReference type="CDD" id="cd01130">
    <property type="entry name" value="VirB11-like_ATPase"/>
    <property type="match status" value="1"/>
</dbReference>
<feature type="domain" description="PilB3-like N-terminal" evidence="3">
    <location>
        <begin position="53"/>
        <end position="96"/>
    </location>
</feature>
<dbReference type="GO" id="GO:0016887">
    <property type="term" value="F:ATP hydrolysis activity"/>
    <property type="evidence" value="ECO:0007669"/>
    <property type="project" value="InterPro"/>
</dbReference>
<dbReference type="EMBL" id="JAHLKM010000031">
    <property type="protein sequence ID" value="MCQ4334650.1"/>
    <property type="molecule type" value="Genomic_DNA"/>
</dbReference>
<feature type="domain" description="Bacterial type II secretion system protein E" evidence="2">
    <location>
        <begin position="236"/>
        <end position="439"/>
    </location>
</feature>
<organism evidence="4 5">
    <name type="scientific">Natronomonas aquatica</name>
    <dbReference type="NCBI Taxonomy" id="2841590"/>
    <lineage>
        <taxon>Archaea</taxon>
        <taxon>Methanobacteriati</taxon>
        <taxon>Methanobacteriota</taxon>
        <taxon>Stenosarchaea group</taxon>
        <taxon>Halobacteria</taxon>
        <taxon>Halobacteriales</taxon>
        <taxon>Natronomonadaceae</taxon>
        <taxon>Natronomonas</taxon>
    </lineage>
</organism>
<dbReference type="InterPro" id="IPR050921">
    <property type="entry name" value="T4SS_GSP_E_ATPase"/>
</dbReference>
<name>A0A9R1CV42_9EURY</name>
<dbReference type="Proteomes" id="UP001139494">
    <property type="component" value="Unassembled WGS sequence"/>
</dbReference>
<dbReference type="InterPro" id="IPR001482">
    <property type="entry name" value="T2SS/T4SS_dom"/>
</dbReference>
<dbReference type="Gene3D" id="3.30.450.380">
    <property type="match status" value="1"/>
</dbReference>
<evidence type="ECO:0000313" key="5">
    <source>
        <dbReference type="Proteomes" id="UP001139494"/>
    </source>
</evidence>
<dbReference type="PANTHER" id="PTHR30486">
    <property type="entry name" value="TWITCHING MOTILITY PROTEIN PILT"/>
    <property type="match status" value="1"/>
</dbReference>
<reference evidence="4" key="1">
    <citation type="journal article" date="2023" name="Front. Microbiol.">
        <title>Genomic-based phylogenetic and metabolic analyses of the genus Natronomonas, and description of Natronomonas aquatica sp. nov.</title>
        <authorList>
            <person name="Garcia-Roldan A."/>
            <person name="Duran-Viseras A."/>
            <person name="de la Haba R.R."/>
            <person name="Corral P."/>
            <person name="Sanchez-Porro C."/>
            <person name="Ventosa A."/>
        </authorList>
    </citation>
    <scope>NUCLEOTIDE SEQUENCE</scope>
    <source>
        <strain evidence="4">F2-12</strain>
    </source>
</reference>
<keyword evidence="5" id="KW-1185">Reference proteome</keyword>
<protein>
    <submittedName>
        <fullName evidence="4">Type II/IV secretion system ATPase subunit</fullName>
    </submittedName>
</protein>
<comment type="similarity">
    <text evidence="1">Belongs to the GSP E family.</text>
</comment>
<dbReference type="Pfam" id="PF00437">
    <property type="entry name" value="T2SSE"/>
    <property type="match status" value="1"/>
</dbReference>
<proteinExistence type="inferred from homology"/>
<dbReference type="InterPro" id="IPR056570">
    <property type="entry name" value="PilB3-like_N"/>
</dbReference>
<evidence type="ECO:0000313" key="4">
    <source>
        <dbReference type="EMBL" id="MCQ4334650.1"/>
    </source>
</evidence>
<evidence type="ECO:0000259" key="2">
    <source>
        <dbReference type="Pfam" id="PF00437"/>
    </source>
</evidence>
<dbReference type="InterPro" id="IPR027417">
    <property type="entry name" value="P-loop_NTPase"/>
</dbReference>
<evidence type="ECO:0000256" key="1">
    <source>
        <dbReference type="ARBA" id="ARBA00006611"/>
    </source>
</evidence>
<dbReference type="Gene3D" id="3.40.50.300">
    <property type="entry name" value="P-loop containing nucleotide triphosphate hydrolases"/>
    <property type="match status" value="1"/>
</dbReference>
<comment type="caution">
    <text evidence="4">The sequence shown here is derived from an EMBL/GenBank/DDBJ whole genome shotgun (WGS) entry which is preliminary data.</text>
</comment>
<sequence length="566" mass="65125">MDENILTTETETGEGEFERGEIAPIEDLKRYFTEEATTREFAGIPPDSFIESKFFDIDLSDEFDVVEGYWTSKPFAYTTIVFDETEEKRRYLFFEPVLSDFEQYVRQDLEQTIRYALRNEDLTTVSDSDRFRDTLERLVVEHGAAIEDGSLHKIFYYLTRDFIGYGRLDPLMQDPHIEDISCNGEDRPVFVYHEDYRDLETNLEFTGNKLDSLVLSLAQRADKHLSISHPQDSGTLPDGSRIQLTYDSDISPQGSNFTIRKFQEVPFTPIDLIQFNTFSLDQMAYLWLAIENNMSIMFVGPTASGKTTSMNAVSLFLPPDGKIISIEKVREISIPHDNWASYVSRDMSGSEKREEISMYDLLQSALHARPEYMLVGEIRTDPVVVRTFFQSIFTGHPGGTTFHASSAQNAINRLTSDPLNITEQMVSAVDLMAVQQQVSIGEQGRRERRNLNISELRRETESGDMLELVELFKWNPTADVMEQTIDSLHESRVMQEIADNKGWDQEQLLSELQNRRRVLEYLIESDITDYDDVIDAFYSFSRNKEQVLDQIRTGKFDPSRSDSSPS</sequence>
<dbReference type="PANTHER" id="PTHR30486:SF6">
    <property type="entry name" value="TYPE IV PILUS RETRACTATION ATPASE PILT"/>
    <property type="match status" value="1"/>
</dbReference>
<accession>A0A9R1CV42</accession>
<evidence type="ECO:0000259" key="3">
    <source>
        <dbReference type="Pfam" id="PF23990"/>
    </source>
</evidence>
<dbReference type="Pfam" id="PF23990">
    <property type="entry name" value="PilB3_N"/>
    <property type="match status" value="1"/>
</dbReference>
<dbReference type="AlphaFoldDB" id="A0A9R1CV42"/>
<dbReference type="RefSeq" id="WP_256030719.1">
    <property type="nucleotide sequence ID" value="NZ_JAHLKM010000031.1"/>
</dbReference>